<evidence type="ECO:0000313" key="2">
    <source>
        <dbReference type="Proteomes" id="UP000198297"/>
    </source>
</evidence>
<dbReference type="EMBL" id="FZNK01000009">
    <property type="protein sequence ID" value="SNR67357.1"/>
    <property type="molecule type" value="Genomic_DNA"/>
</dbReference>
<name>A0A238Y8E0_HALEZ</name>
<dbReference type="Proteomes" id="UP000198297">
    <property type="component" value="Unassembled WGS sequence"/>
</dbReference>
<dbReference type="InterPro" id="IPR058450">
    <property type="entry name" value="DUF8137"/>
</dbReference>
<sequence length="279" mass="31653">MTRDIVPLRQALEAATEGNQADIYTLLANWNTSMANALEQSGDRFRDAFWDNLEETIELVDAAALVEDEPDWGFLQDCAEAYPPAEGDHHCTVLIANVLGRCVIRTHIRHDADAIPAWALDYLGRITMEDDKDAAWEESGAFGWGIGHEEVAVADRTLTRAEADDEYWAVSVLKHAIYADGRAAIDLYERILQSPDTVEDLHHIEGMQRILNEPFPRTPRYWEPTDELDPPSPLSDDAIEHLLRVLGENIHPRRLQQFDDMIQFDLEWAATEYGERDSA</sequence>
<dbReference type="AlphaFoldDB" id="A0A238Y8E0"/>
<gene>
    <name evidence="1" type="ORF">SAMN06266787_10973</name>
</gene>
<proteinExistence type="predicted"/>
<accession>A0A238Y8E0</accession>
<dbReference type="Pfam" id="PF26458">
    <property type="entry name" value="DUF8137"/>
    <property type="match status" value="1"/>
</dbReference>
<evidence type="ECO:0000313" key="1">
    <source>
        <dbReference type="EMBL" id="SNR67357.1"/>
    </source>
</evidence>
<protein>
    <submittedName>
        <fullName evidence="1">Uncharacterized protein</fullName>
    </submittedName>
</protein>
<reference evidence="1 2" key="1">
    <citation type="submission" date="2017-06" db="EMBL/GenBank/DDBJ databases">
        <authorList>
            <person name="Kim H.J."/>
            <person name="Triplett B.A."/>
        </authorList>
    </citation>
    <scope>NUCLEOTIDE SEQUENCE [LARGE SCALE GENOMIC DNA]</scope>
    <source>
        <strain evidence="1 2">DSM 19316</strain>
    </source>
</reference>
<organism evidence="1 2">
    <name type="scientific">Halorubrum ezzemoulense</name>
    <name type="common">Halorubrum chaoviator</name>
    <dbReference type="NCBI Taxonomy" id="337243"/>
    <lineage>
        <taxon>Archaea</taxon>
        <taxon>Methanobacteriati</taxon>
        <taxon>Methanobacteriota</taxon>
        <taxon>Stenosarchaea group</taxon>
        <taxon>Halobacteria</taxon>
        <taxon>Halobacteriales</taxon>
        <taxon>Haloferacaceae</taxon>
        <taxon>Halorubrum</taxon>
    </lineage>
</organism>
<dbReference type="RefSeq" id="WP_089308989.1">
    <property type="nucleotide sequence ID" value="NZ_FZNK01000009.1"/>
</dbReference>